<dbReference type="InterPro" id="IPR049326">
    <property type="entry name" value="Rhodopsin_dom_fungi"/>
</dbReference>
<sequence>MEHQTGKDPNAGVDANISKIIAVSVFASVLAIASMTGRFTARKMNRQKWKADDCWIAVAVVFILADSACYLAGIRYGFGRHVHTVDRNDIFTFFRIAWATFLLYGCAITAVKVSVLLFYRRMFPTRTIKILLIVLSVLSTIWFLLITLFSIFQCMPVRKAWDPTVPGKCIPHLDIFIGMQATNIFLDIAVLCLPISAVMDLNISRSRRIAVAGIFSLGGLSIIFAAVRLAVLVQNKNQTDITCKYIIPKPLSITAPKSPGIVDGSARQSTSTDNLSLRGHEHGTNFV</sequence>
<dbReference type="GO" id="GO:0016020">
    <property type="term" value="C:membrane"/>
    <property type="evidence" value="ECO:0007669"/>
    <property type="project" value="UniProtKB-SubCell"/>
</dbReference>
<name>A0A2I2G3I1_9EURO</name>
<keyword evidence="2 6" id="KW-0812">Transmembrane</keyword>
<feature type="transmembrane region" description="Helical" evidence="6">
    <location>
        <begin position="20"/>
        <end position="41"/>
    </location>
</feature>
<gene>
    <name evidence="8" type="ORF">P170DRAFT_478283</name>
</gene>
<keyword evidence="3 6" id="KW-1133">Transmembrane helix</keyword>
<reference evidence="8 9" key="1">
    <citation type="submission" date="2016-12" db="EMBL/GenBank/DDBJ databases">
        <title>The genomes of Aspergillus section Nigri reveals drivers in fungal speciation.</title>
        <authorList>
            <consortium name="DOE Joint Genome Institute"/>
            <person name="Vesth T.C."/>
            <person name="Nybo J."/>
            <person name="Theobald S."/>
            <person name="Brandl J."/>
            <person name="Frisvad J.C."/>
            <person name="Nielsen K.F."/>
            <person name="Lyhne E.K."/>
            <person name="Kogle M.E."/>
            <person name="Kuo A."/>
            <person name="Riley R."/>
            <person name="Clum A."/>
            <person name="Nolan M."/>
            <person name="Lipzen A."/>
            <person name="Salamov A."/>
            <person name="Henrissat B."/>
            <person name="Wiebenga A."/>
            <person name="De Vries R.P."/>
            <person name="Grigoriev I.V."/>
            <person name="Mortensen U.H."/>
            <person name="Andersen M.R."/>
            <person name="Baker S.E."/>
        </authorList>
    </citation>
    <scope>NUCLEOTIDE SEQUENCE [LARGE SCALE GENOMIC DNA]</scope>
    <source>
        <strain evidence="8 9">IBT 23096</strain>
    </source>
</reference>
<comment type="caution">
    <text evidence="8">The sequence shown here is derived from an EMBL/GenBank/DDBJ whole genome shotgun (WGS) entry which is preliminary data.</text>
</comment>
<comment type="subcellular location">
    <subcellularLocation>
        <location evidence="1">Membrane</location>
        <topology evidence="1">Multi-pass membrane protein</topology>
    </subcellularLocation>
</comment>
<feature type="transmembrane region" description="Helical" evidence="6">
    <location>
        <begin position="209"/>
        <end position="233"/>
    </location>
</feature>
<evidence type="ECO:0000313" key="8">
    <source>
        <dbReference type="EMBL" id="PLB47435.1"/>
    </source>
</evidence>
<dbReference type="Proteomes" id="UP000234275">
    <property type="component" value="Unassembled WGS sequence"/>
</dbReference>
<dbReference type="EMBL" id="MSFO01000006">
    <property type="protein sequence ID" value="PLB47435.1"/>
    <property type="molecule type" value="Genomic_DNA"/>
</dbReference>
<dbReference type="Pfam" id="PF20684">
    <property type="entry name" value="Fung_rhodopsin"/>
    <property type="match status" value="1"/>
</dbReference>
<feature type="domain" description="Rhodopsin" evidence="7">
    <location>
        <begin position="38"/>
        <end position="246"/>
    </location>
</feature>
<evidence type="ECO:0000259" key="7">
    <source>
        <dbReference type="Pfam" id="PF20684"/>
    </source>
</evidence>
<dbReference type="PANTHER" id="PTHR33048:SF47">
    <property type="entry name" value="INTEGRAL MEMBRANE PROTEIN-RELATED"/>
    <property type="match status" value="1"/>
</dbReference>
<keyword evidence="4 6" id="KW-0472">Membrane</keyword>
<feature type="transmembrane region" description="Helical" evidence="6">
    <location>
        <begin position="130"/>
        <end position="152"/>
    </location>
</feature>
<dbReference type="OrthoDB" id="10017208at2759"/>
<evidence type="ECO:0000256" key="2">
    <source>
        <dbReference type="ARBA" id="ARBA00022692"/>
    </source>
</evidence>
<keyword evidence="9" id="KW-1185">Reference proteome</keyword>
<evidence type="ECO:0000256" key="4">
    <source>
        <dbReference type="ARBA" id="ARBA00023136"/>
    </source>
</evidence>
<dbReference type="GeneID" id="36561247"/>
<evidence type="ECO:0000256" key="1">
    <source>
        <dbReference type="ARBA" id="ARBA00004141"/>
    </source>
</evidence>
<dbReference type="PANTHER" id="PTHR33048">
    <property type="entry name" value="PTH11-LIKE INTEGRAL MEMBRANE PROTEIN (AFU_ORTHOLOGUE AFUA_5G11245)"/>
    <property type="match status" value="1"/>
</dbReference>
<feature type="transmembrane region" description="Helical" evidence="6">
    <location>
        <begin position="172"/>
        <end position="197"/>
    </location>
</feature>
<accession>A0A2I2G3I1</accession>
<proteinExistence type="inferred from homology"/>
<feature type="transmembrane region" description="Helical" evidence="6">
    <location>
        <begin position="53"/>
        <end position="76"/>
    </location>
</feature>
<dbReference type="AlphaFoldDB" id="A0A2I2G3I1"/>
<organism evidence="8 9">
    <name type="scientific">Aspergillus steynii IBT 23096</name>
    <dbReference type="NCBI Taxonomy" id="1392250"/>
    <lineage>
        <taxon>Eukaryota</taxon>
        <taxon>Fungi</taxon>
        <taxon>Dikarya</taxon>
        <taxon>Ascomycota</taxon>
        <taxon>Pezizomycotina</taxon>
        <taxon>Eurotiomycetes</taxon>
        <taxon>Eurotiomycetidae</taxon>
        <taxon>Eurotiales</taxon>
        <taxon>Aspergillaceae</taxon>
        <taxon>Aspergillus</taxon>
        <taxon>Aspergillus subgen. Circumdati</taxon>
    </lineage>
</organism>
<dbReference type="InterPro" id="IPR052337">
    <property type="entry name" value="SAT4-like"/>
</dbReference>
<feature type="transmembrane region" description="Helical" evidence="6">
    <location>
        <begin position="96"/>
        <end position="118"/>
    </location>
</feature>
<evidence type="ECO:0000256" key="5">
    <source>
        <dbReference type="ARBA" id="ARBA00038359"/>
    </source>
</evidence>
<dbReference type="VEuPathDB" id="FungiDB:P170DRAFT_478283"/>
<evidence type="ECO:0000256" key="6">
    <source>
        <dbReference type="SAM" id="Phobius"/>
    </source>
</evidence>
<dbReference type="RefSeq" id="XP_024702737.1">
    <property type="nucleotide sequence ID" value="XM_024853549.1"/>
</dbReference>
<comment type="similarity">
    <text evidence="5">Belongs to the SAT4 family.</text>
</comment>
<evidence type="ECO:0000256" key="3">
    <source>
        <dbReference type="ARBA" id="ARBA00022989"/>
    </source>
</evidence>
<evidence type="ECO:0000313" key="9">
    <source>
        <dbReference type="Proteomes" id="UP000234275"/>
    </source>
</evidence>
<protein>
    <recommendedName>
        <fullName evidence="7">Rhodopsin domain-containing protein</fullName>
    </recommendedName>
</protein>